<name>A0A517N0C1_9BACT</name>
<dbReference type="CDD" id="cd00118">
    <property type="entry name" value="LysM"/>
    <property type="match status" value="1"/>
</dbReference>
<feature type="domain" description="LysM" evidence="2">
    <location>
        <begin position="202"/>
        <end position="251"/>
    </location>
</feature>
<evidence type="ECO:0000313" key="4">
    <source>
        <dbReference type="Proteomes" id="UP000319852"/>
    </source>
</evidence>
<evidence type="ECO:0000259" key="2">
    <source>
        <dbReference type="PROSITE" id="PS51782"/>
    </source>
</evidence>
<organism evidence="3 4">
    <name type="scientific">Adhaeretor mobilis</name>
    <dbReference type="NCBI Taxonomy" id="1930276"/>
    <lineage>
        <taxon>Bacteria</taxon>
        <taxon>Pseudomonadati</taxon>
        <taxon>Planctomycetota</taxon>
        <taxon>Planctomycetia</taxon>
        <taxon>Pirellulales</taxon>
        <taxon>Lacipirellulaceae</taxon>
        <taxon>Adhaeretor</taxon>
    </lineage>
</organism>
<dbReference type="Pfam" id="PF01476">
    <property type="entry name" value="LysM"/>
    <property type="match status" value="1"/>
</dbReference>
<dbReference type="InterPro" id="IPR036779">
    <property type="entry name" value="LysM_dom_sf"/>
</dbReference>
<dbReference type="Gene3D" id="3.10.350.10">
    <property type="entry name" value="LysM domain"/>
    <property type="match status" value="1"/>
</dbReference>
<dbReference type="EMBL" id="CP036263">
    <property type="protein sequence ID" value="QDT00585.1"/>
    <property type="molecule type" value="Genomic_DNA"/>
</dbReference>
<proteinExistence type="predicted"/>
<dbReference type="Proteomes" id="UP000319852">
    <property type="component" value="Chromosome"/>
</dbReference>
<evidence type="ECO:0000313" key="3">
    <source>
        <dbReference type="EMBL" id="QDT00585.1"/>
    </source>
</evidence>
<protein>
    <recommendedName>
        <fullName evidence="2">LysM domain-containing protein</fullName>
    </recommendedName>
</protein>
<dbReference type="SMART" id="SM00257">
    <property type="entry name" value="LysM"/>
    <property type="match status" value="1"/>
</dbReference>
<dbReference type="PROSITE" id="PS51782">
    <property type="entry name" value="LYSM"/>
    <property type="match status" value="1"/>
</dbReference>
<dbReference type="OrthoDB" id="292277at2"/>
<dbReference type="KEGG" id="amob:HG15A2_39240"/>
<sequence>MITRRRKITTAAVVLAIGIALAWPFRKGDEVAQPTLAPVAALPTQAHTVPSETVPSQNIATLKPERLAGPVDLSNHPTLLPPMPQKSQATGTVAQMTGLGSDIVPTPASEPVARQSVAPSLSGPVPDLPQPLSPFVASSSHGVSGPSTSSTAQHPVVSLDPSAPRPVYSIAARPPRHAATQSEADADKDIDEEGSDNLDDLRIHVVHNGDTLQRLAKRYLDDERRALEIFDLNRETLSNPHLLPIGTEIVIPPKVISPIDALQVK</sequence>
<feature type="compositionally biased region" description="Acidic residues" evidence="1">
    <location>
        <begin position="184"/>
        <end position="195"/>
    </location>
</feature>
<reference evidence="3 4" key="1">
    <citation type="submission" date="2019-02" db="EMBL/GenBank/DDBJ databases">
        <title>Deep-cultivation of Planctomycetes and their phenomic and genomic characterization uncovers novel biology.</title>
        <authorList>
            <person name="Wiegand S."/>
            <person name="Jogler M."/>
            <person name="Boedeker C."/>
            <person name="Pinto D."/>
            <person name="Vollmers J."/>
            <person name="Rivas-Marin E."/>
            <person name="Kohn T."/>
            <person name="Peeters S.H."/>
            <person name="Heuer A."/>
            <person name="Rast P."/>
            <person name="Oberbeckmann S."/>
            <person name="Bunk B."/>
            <person name="Jeske O."/>
            <person name="Meyerdierks A."/>
            <person name="Storesund J.E."/>
            <person name="Kallscheuer N."/>
            <person name="Luecker S."/>
            <person name="Lage O.M."/>
            <person name="Pohl T."/>
            <person name="Merkel B.J."/>
            <person name="Hornburger P."/>
            <person name="Mueller R.-W."/>
            <person name="Bruemmer F."/>
            <person name="Labrenz M."/>
            <person name="Spormann A.M."/>
            <person name="Op den Camp H."/>
            <person name="Overmann J."/>
            <person name="Amann R."/>
            <person name="Jetten M.S.M."/>
            <person name="Mascher T."/>
            <person name="Medema M.H."/>
            <person name="Devos D.P."/>
            <person name="Kaster A.-K."/>
            <person name="Ovreas L."/>
            <person name="Rohde M."/>
            <person name="Galperin M.Y."/>
            <person name="Jogler C."/>
        </authorList>
    </citation>
    <scope>NUCLEOTIDE SEQUENCE [LARGE SCALE GENOMIC DNA]</scope>
    <source>
        <strain evidence="3 4">HG15A2</strain>
    </source>
</reference>
<dbReference type="RefSeq" id="WP_145062177.1">
    <property type="nucleotide sequence ID" value="NZ_CP036263.1"/>
</dbReference>
<dbReference type="InterPro" id="IPR018392">
    <property type="entry name" value="LysM"/>
</dbReference>
<dbReference type="AlphaFoldDB" id="A0A517N0C1"/>
<keyword evidence="4" id="KW-1185">Reference proteome</keyword>
<feature type="compositionally biased region" description="Low complexity" evidence="1">
    <location>
        <begin position="138"/>
        <end position="151"/>
    </location>
</feature>
<gene>
    <name evidence="3" type="ORF">HG15A2_39240</name>
</gene>
<evidence type="ECO:0000256" key="1">
    <source>
        <dbReference type="SAM" id="MobiDB-lite"/>
    </source>
</evidence>
<feature type="region of interest" description="Disordered" evidence="1">
    <location>
        <begin position="98"/>
        <end position="195"/>
    </location>
</feature>
<accession>A0A517N0C1</accession>